<keyword evidence="10" id="KW-0804">Transcription</keyword>
<evidence type="ECO:0000256" key="8">
    <source>
        <dbReference type="ARBA" id="ARBA00023015"/>
    </source>
</evidence>
<dbReference type="CDD" id="cd04301">
    <property type="entry name" value="NAT_SF"/>
    <property type="match status" value="1"/>
</dbReference>
<dbReference type="PANTHER" id="PTHR10615:SF218">
    <property type="entry name" value="HISTONE ACETYLTRANSFERASE ESA1"/>
    <property type="match status" value="1"/>
</dbReference>
<dbReference type="GO" id="GO:0140064">
    <property type="term" value="F:peptide crotonyltransferase activity"/>
    <property type="evidence" value="ECO:0007669"/>
    <property type="project" value="RHEA"/>
</dbReference>
<dbReference type="GO" id="GO:0106226">
    <property type="term" value="F:peptide 2-hydroxyisobutyryltransferase activity"/>
    <property type="evidence" value="ECO:0007669"/>
    <property type="project" value="RHEA"/>
</dbReference>
<keyword evidence="6" id="KW-0156">Chromatin regulator</keyword>
<evidence type="ECO:0000256" key="3">
    <source>
        <dbReference type="ARBA" id="ARBA00013184"/>
    </source>
</evidence>
<keyword evidence="12" id="KW-0539">Nucleus</keyword>
<dbReference type="Pfam" id="PF11717">
    <property type="entry name" value="Tudor-knot"/>
    <property type="match status" value="1"/>
</dbReference>
<keyword evidence="8" id="KW-0805">Transcription regulation</keyword>
<dbReference type="InterPro" id="IPR000953">
    <property type="entry name" value="Chromo/chromo_shadow_dom"/>
</dbReference>
<evidence type="ECO:0000256" key="12">
    <source>
        <dbReference type="ARBA" id="ARBA00023242"/>
    </source>
</evidence>
<organism evidence="20 21">
    <name type="scientific">Smittium megazygosporum</name>
    <dbReference type="NCBI Taxonomy" id="133381"/>
    <lineage>
        <taxon>Eukaryota</taxon>
        <taxon>Fungi</taxon>
        <taxon>Fungi incertae sedis</taxon>
        <taxon>Zoopagomycota</taxon>
        <taxon>Kickxellomycotina</taxon>
        <taxon>Harpellomycetes</taxon>
        <taxon>Harpellales</taxon>
        <taxon>Legeriomycetaceae</taxon>
        <taxon>Smittium</taxon>
    </lineage>
</organism>
<keyword evidence="11" id="KW-0234">DNA repair</keyword>
<dbReference type="GO" id="GO:0000785">
    <property type="term" value="C:chromatin"/>
    <property type="evidence" value="ECO:0007669"/>
    <property type="project" value="TreeGrafter"/>
</dbReference>
<dbReference type="GO" id="GO:0006357">
    <property type="term" value="P:regulation of transcription by RNA polymerase II"/>
    <property type="evidence" value="ECO:0007669"/>
    <property type="project" value="TreeGrafter"/>
</dbReference>
<dbReference type="InterPro" id="IPR040706">
    <property type="entry name" value="Zf-MYST"/>
</dbReference>
<dbReference type="FunFam" id="1.10.10.10:FF:000022">
    <property type="entry name" value="Histone acetyltransferase"/>
    <property type="match status" value="1"/>
</dbReference>
<dbReference type="STRING" id="133381.A0A2T9Z9D4"/>
<evidence type="ECO:0000256" key="11">
    <source>
        <dbReference type="ARBA" id="ARBA00023204"/>
    </source>
</evidence>
<evidence type="ECO:0000256" key="2">
    <source>
        <dbReference type="ARBA" id="ARBA00010107"/>
    </source>
</evidence>
<comment type="caution">
    <text evidence="20">The sequence shown here is derived from an EMBL/GenBank/DDBJ whole genome shotgun (WGS) entry which is preliminary data.</text>
</comment>
<dbReference type="Pfam" id="PF17772">
    <property type="entry name" value="zf-MYST"/>
    <property type="match status" value="1"/>
</dbReference>
<dbReference type="OrthoDB" id="787137at2759"/>
<dbReference type="Pfam" id="PF01853">
    <property type="entry name" value="MOZ_SAS"/>
    <property type="match status" value="1"/>
</dbReference>
<evidence type="ECO:0000256" key="5">
    <source>
        <dbReference type="ARBA" id="ARBA00022763"/>
    </source>
</evidence>
<evidence type="ECO:0000259" key="19">
    <source>
        <dbReference type="PROSITE" id="PS51726"/>
    </source>
</evidence>
<dbReference type="GO" id="GO:0003712">
    <property type="term" value="F:transcription coregulator activity"/>
    <property type="evidence" value="ECO:0007669"/>
    <property type="project" value="TreeGrafter"/>
</dbReference>
<evidence type="ECO:0000256" key="6">
    <source>
        <dbReference type="ARBA" id="ARBA00022853"/>
    </source>
</evidence>
<dbReference type="FunFam" id="3.40.630.30:FF:000002">
    <property type="entry name" value="Histone acetyltransferase"/>
    <property type="match status" value="1"/>
</dbReference>
<reference evidence="20 21" key="1">
    <citation type="journal article" date="2018" name="MBio">
        <title>Comparative Genomics Reveals the Core Gene Toolbox for the Fungus-Insect Symbiosis.</title>
        <authorList>
            <person name="Wang Y."/>
            <person name="Stata M."/>
            <person name="Wang W."/>
            <person name="Stajich J.E."/>
            <person name="White M.M."/>
            <person name="Moncalvo J.M."/>
        </authorList>
    </citation>
    <scope>NUCLEOTIDE SEQUENCE [LARGE SCALE GENOMIC DNA]</scope>
    <source>
        <strain evidence="20 21">SC-DP-2</strain>
    </source>
</reference>
<dbReference type="PROSITE" id="PS51726">
    <property type="entry name" value="MYST_HAT"/>
    <property type="match status" value="1"/>
</dbReference>
<dbReference type="SMART" id="SM00298">
    <property type="entry name" value="CHROMO"/>
    <property type="match status" value="1"/>
</dbReference>
<proteinExistence type="inferred from homology"/>
<dbReference type="InterPro" id="IPR036388">
    <property type="entry name" value="WH-like_DNA-bd_sf"/>
</dbReference>
<dbReference type="FunFam" id="3.30.60.60:FF:000001">
    <property type="entry name" value="Histone acetyltransferase"/>
    <property type="match status" value="1"/>
</dbReference>
<evidence type="ECO:0000256" key="13">
    <source>
        <dbReference type="ARBA" id="ARBA00045805"/>
    </source>
</evidence>
<keyword evidence="7" id="KW-0007">Acetylation</keyword>
<evidence type="ECO:0000256" key="15">
    <source>
        <dbReference type="ARBA" id="ARBA00047752"/>
    </source>
</evidence>
<dbReference type="GO" id="GO:0006281">
    <property type="term" value="P:DNA repair"/>
    <property type="evidence" value="ECO:0007669"/>
    <property type="project" value="UniProtKB-KW"/>
</dbReference>
<dbReference type="SUPFAM" id="SSF55729">
    <property type="entry name" value="Acyl-CoA N-acyltransferases (Nat)"/>
    <property type="match status" value="1"/>
</dbReference>
<dbReference type="InterPro" id="IPR025995">
    <property type="entry name" value="Tudor-knot"/>
</dbReference>
<dbReference type="Gene3D" id="3.40.630.30">
    <property type="match status" value="1"/>
</dbReference>
<keyword evidence="21" id="KW-1185">Reference proteome</keyword>
<name>A0A2T9Z9D4_9FUNG</name>
<comment type="catalytic activity">
    <reaction evidence="16">
        <text>L-lysyl-[protein] + acetyl-CoA = N(6)-acetyl-L-lysyl-[protein] + CoA + H(+)</text>
        <dbReference type="Rhea" id="RHEA:45948"/>
        <dbReference type="Rhea" id="RHEA-COMP:9752"/>
        <dbReference type="Rhea" id="RHEA-COMP:10731"/>
        <dbReference type="ChEBI" id="CHEBI:15378"/>
        <dbReference type="ChEBI" id="CHEBI:29969"/>
        <dbReference type="ChEBI" id="CHEBI:57287"/>
        <dbReference type="ChEBI" id="CHEBI:57288"/>
        <dbReference type="ChEBI" id="CHEBI:61930"/>
    </reaction>
    <physiologicalReaction direction="left-to-right" evidence="16">
        <dbReference type="Rhea" id="RHEA:45949"/>
    </physiologicalReaction>
</comment>
<evidence type="ECO:0000256" key="1">
    <source>
        <dbReference type="ARBA" id="ARBA00004123"/>
    </source>
</evidence>
<keyword evidence="9" id="KW-0010">Activator</keyword>
<dbReference type="EMBL" id="MBFS01001324">
    <property type="protein sequence ID" value="PVV01155.1"/>
    <property type="molecule type" value="Genomic_DNA"/>
</dbReference>
<dbReference type="Proteomes" id="UP000245609">
    <property type="component" value="Unassembled WGS sequence"/>
</dbReference>
<dbReference type="Gene3D" id="2.30.30.140">
    <property type="match status" value="1"/>
</dbReference>
<keyword evidence="4" id="KW-0808">Transferase</keyword>
<dbReference type="GO" id="GO:0005634">
    <property type="term" value="C:nucleus"/>
    <property type="evidence" value="ECO:0007669"/>
    <property type="project" value="UniProtKB-SubCell"/>
</dbReference>
<evidence type="ECO:0000256" key="16">
    <source>
        <dbReference type="ARBA" id="ARBA00047787"/>
    </source>
</evidence>
<dbReference type="Gene3D" id="1.10.10.10">
    <property type="entry name" value="Winged helix-like DNA-binding domain superfamily/Winged helix DNA-binding domain"/>
    <property type="match status" value="1"/>
</dbReference>
<comment type="catalytic activity">
    <reaction evidence="15">
        <text>(2E)-butenoyl-CoA + L-lysyl-[protein] = N(6)-(2E)-butenoyl-L-lysyl-[protein] + CoA + H(+)</text>
        <dbReference type="Rhea" id="RHEA:53908"/>
        <dbReference type="Rhea" id="RHEA-COMP:9752"/>
        <dbReference type="Rhea" id="RHEA-COMP:13707"/>
        <dbReference type="ChEBI" id="CHEBI:15378"/>
        <dbReference type="ChEBI" id="CHEBI:29969"/>
        <dbReference type="ChEBI" id="CHEBI:57287"/>
        <dbReference type="ChEBI" id="CHEBI:57332"/>
        <dbReference type="ChEBI" id="CHEBI:137954"/>
    </reaction>
    <physiologicalReaction direction="left-to-right" evidence="15">
        <dbReference type="Rhea" id="RHEA:53909"/>
    </physiologicalReaction>
</comment>
<dbReference type="AlphaFoldDB" id="A0A2T9Z9D4"/>
<evidence type="ECO:0000256" key="17">
    <source>
        <dbReference type="ARBA" id="ARBA00048940"/>
    </source>
</evidence>
<feature type="active site" description="Proton donor/acceptor" evidence="18">
    <location>
        <position position="338"/>
    </location>
</feature>
<evidence type="ECO:0000313" key="20">
    <source>
        <dbReference type="EMBL" id="PVV01155.1"/>
    </source>
</evidence>
<gene>
    <name evidence="20" type="ORF">BB560_004438</name>
</gene>
<comment type="function">
    <text evidence="13">Catalytic component of the NuA4 histone acetyltransferase (HAT) complex which is involved in epigenetic transcriptional activation of selected genes principally by acetylation of nucleosomal histones H4, H3, H2B, H2A and H2A variant H2A.Z. Acetylates histone H4 to form H4K5ac, H4K8ac, H4K12ac and H4K16ac, histone H3 to form H3K14ac, and histone H2A to form H2AK4ac and H2AK7ac. The NuA4 complex is involved in the DNA damage response and is required for chromosome segregation. The NuA4 complex plays a direct role in repair of DNA double-strand breaks (DSBs) through homologous recombination. Recruitment to promoters depends on H3K4me. Also acetylates non-histone proteins. In addition to protein acetyltransferase, can use different acyl-CoA substrates, such as 2-hydroxyisobutanoyl-CoA (2-hydroxyisobutyryl-CoA) or (2E)-butenoyl-CoA (crotonyl-CoA), and is able to mediate protein 2-hydroxyisobutyrylation and crotonylation, respectively.</text>
</comment>
<evidence type="ECO:0000256" key="14">
    <source>
        <dbReference type="ARBA" id="ARBA00047557"/>
    </source>
</evidence>
<dbReference type="Gene3D" id="3.30.60.60">
    <property type="entry name" value="N-acetyl transferase-like"/>
    <property type="match status" value="1"/>
</dbReference>
<dbReference type="InterPro" id="IPR002717">
    <property type="entry name" value="HAT_MYST-type"/>
</dbReference>
<comment type="subcellular location">
    <subcellularLocation>
        <location evidence="1">Nucleus</location>
    </subcellularLocation>
</comment>
<dbReference type="GO" id="GO:0003682">
    <property type="term" value="F:chromatin binding"/>
    <property type="evidence" value="ECO:0007669"/>
    <property type="project" value="TreeGrafter"/>
</dbReference>
<dbReference type="SUPFAM" id="SSF54160">
    <property type="entry name" value="Chromo domain-like"/>
    <property type="match status" value="1"/>
</dbReference>
<comment type="catalytic activity">
    <reaction evidence="14">
        <text>2-hydroxyisobutanoyl-CoA + L-lysyl-[protein] = N(6)-(2-hydroxyisobutanoyl)-L-lysyl-[protein] + CoA + H(+)</text>
        <dbReference type="Rhea" id="RHEA:24180"/>
        <dbReference type="Rhea" id="RHEA-COMP:9752"/>
        <dbReference type="Rhea" id="RHEA-COMP:15921"/>
        <dbReference type="ChEBI" id="CHEBI:15378"/>
        <dbReference type="ChEBI" id="CHEBI:29969"/>
        <dbReference type="ChEBI" id="CHEBI:57287"/>
        <dbReference type="ChEBI" id="CHEBI:131780"/>
        <dbReference type="ChEBI" id="CHEBI:144968"/>
    </reaction>
    <physiologicalReaction direction="left-to-right" evidence="14">
        <dbReference type="Rhea" id="RHEA:24181"/>
    </physiologicalReaction>
</comment>
<evidence type="ECO:0000256" key="7">
    <source>
        <dbReference type="ARBA" id="ARBA00022990"/>
    </source>
</evidence>
<evidence type="ECO:0000256" key="9">
    <source>
        <dbReference type="ARBA" id="ARBA00023159"/>
    </source>
</evidence>
<dbReference type="InterPro" id="IPR016197">
    <property type="entry name" value="Chromo-like_dom_sf"/>
</dbReference>
<evidence type="ECO:0000256" key="18">
    <source>
        <dbReference type="PIRSR" id="PIRSR602717-51"/>
    </source>
</evidence>
<keyword evidence="5" id="KW-0227">DNA damage</keyword>
<evidence type="ECO:0000313" key="21">
    <source>
        <dbReference type="Proteomes" id="UP000245609"/>
    </source>
</evidence>
<dbReference type="PANTHER" id="PTHR10615">
    <property type="entry name" value="HISTONE ACETYLTRANSFERASE"/>
    <property type="match status" value="1"/>
</dbReference>
<dbReference type="InterPro" id="IPR016181">
    <property type="entry name" value="Acyl_CoA_acyltransferase"/>
</dbReference>
<dbReference type="InterPro" id="IPR050603">
    <property type="entry name" value="MYST_HAT"/>
</dbReference>
<protein>
    <recommendedName>
        <fullName evidence="3">histone acetyltransferase</fullName>
        <ecNumber evidence="3">2.3.1.48</ecNumber>
    </recommendedName>
</protein>
<evidence type="ECO:0000256" key="4">
    <source>
        <dbReference type="ARBA" id="ARBA00022679"/>
    </source>
</evidence>
<evidence type="ECO:0000256" key="10">
    <source>
        <dbReference type="ARBA" id="ARBA00023163"/>
    </source>
</evidence>
<sequence>MSLSKNSANKDVQTTTMKIESVLELTVGCIPFFLKDDEHRKAEILAIKNDSKRVRADDDNDRNKLLFYVHYIGFNKRLDEWVGEDKLIPSKEVEFPKQKKKLPPSKSSVNINELKTLKSSHPSGFSLDSLADTSVYTSTPELKHHAGAGAEKLGGQVTSEIARMKNISLIQLGEYQVEPWYFSPYPESITNLPVIYICEFCLCYYASIKQMDRHRKKCTLFHPPGNEIYRQDELSFFEVDGRKQKTYCRNLCLLSKCFLDHKTLYYDVDPFLFYILTKNDEYGFHIIGYFSKEKESSENYNLACILTLPQHQRGGYGRLLIQFSYELTKIEGKCGSPEKPLSDLGLLSYRTYWAEKLVELLHDFKGNLSIEEISKMTAFTHQDILHALFTIDALKYYNGQHAIIFNEAAVATFQRNQKKKRRVINPDAINWTPPQFSSLELRII</sequence>
<accession>A0A2T9Z9D4</accession>
<comment type="catalytic activity">
    <reaction evidence="17">
        <text>L-lysyl-[histone] + acetyl-CoA = N(6)-acetyl-L-lysyl-[histone] + CoA + H(+)</text>
        <dbReference type="Rhea" id="RHEA:21992"/>
        <dbReference type="Rhea" id="RHEA-COMP:9845"/>
        <dbReference type="Rhea" id="RHEA-COMP:11338"/>
        <dbReference type="ChEBI" id="CHEBI:15378"/>
        <dbReference type="ChEBI" id="CHEBI:29969"/>
        <dbReference type="ChEBI" id="CHEBI:57287"/>
        <dbReference type="ChEBI" id="CHEBI:57288"/>
        <dbReference type="ChEBI" id="CHEBI:61930"/>
        <dbReference type="EC" id="2.3.1.48"/>
    </reaction>
    <physiologicalReaction direction="left-to-right" evidence="17">
        <dbReference type="Rhea" id="RHEA:21993"/>
    </physiologicalReaction>
</comment>
<dbReference type="EC" id="2.3.1.48" evidence="3"/>
<feature type="domain" description="MYST-type HAT" evidence="19">
    <location>
        <begin position="162"/>
        <end position="433"/>
    </location>
</feature>
<dbReference type="GO" id="GO:0004402">
    <property type="term" value="F:histone acetyltransferase activity"/>
    <property type="evidence" value="ECO:0007669"/>
    <property type="project" value="InterPro"/>
</dbReference>
<comment type="similarity">
    <text evidence="2">Belongs to the MYST (SAS/MOZ) family.</text>
</comment>